<name>A0A6J8FM77_LEIDO</name>
<dbReference type="Pfam" id="PF00684">
    <property type="entry name" value="DnaJ_CXXCXGXG"/>
    <property type="match status" value="1"/>
</dbReference>
<dbReference type="PANTHER" id="PTHR43888">
    <property type="entry name" value="DNAJ-LIKE-2, ISOFORM A-RELATED"/>
    <property type="match status" value="1"/>
</dbReference>
<feature type="domain" description="CR-type" evidence="8">
    <location>
        <begin position="176"/>
        <end position="259"/>
    </location>
</feature>
<protein>
    <submittedName>
        <fullName evidence="9">Chaperone_protein_DNAj_putative/GeneDB:LmjF.32.33 00</fullName>
    </submittedName>
</protein>
<keyword evidence="3 5" id="KW-0863">Zinc-finger</keyword>
<dbReference type="FunFam" id="2.10.230.10:FF:000001">
    <property type="entry name" value="DnaJ subfamily A member 2"/>
    <property type="match status" value="1"/>
</dbReference>
<keyword evidence="4 5" id="KW-0862">Zinc</keyword>
<dbReference type="GO" id="GO:0008270">
    <property type="term" value="F:zinc ion binding"/>
    <property type="evidence" value="ECO:0007669"/>
    <property type="project" value="UniProtKB-KW"/>
</dbReference>
<dbReference type="SUPFAM" id="SSF46565">
    <property type="entry name" value="Chaperone J-domain"/>
    <property type="match status" value="1"/>
</dbReference>
<dbReference type="InterPro" id="IPR044713">
    <property type="entry name" value="DNJA1/2-like"/>
</dbReference>
<evidence type="ECO:0000256" key="6">
    <source>
        <dbReference type="SAM" id="SignalP"/>
    </source>
</evidence>
<dbReference type="SUPFAM" id="SSF49493">
    <property type="entry name" value="HSP40/DnaJ peptide-binding domain"/>
    <property type="match status" value="2"/>
</dbReference>
<dbReference type="Gene3D" id="2.10.230.10">
    <property type="entry name" value="Heat shock protein DnaJ, cysteine-rich domain"/>
    <property type="match status" value="1"/>
</dbReference>
<dbReference type="CDD" id="cd10719">
    <property type="entry name" value="DnaJ_zf"/>
    <property type="match status" value="1"/>
</dbReference>
<dbReference type="PROSITE" id="PS00636">
    <property type="entry name" value="DNAJ_1"/>
    <property type="match status" value="1"/>
</dbReference>
<dbReference type="Pfam" id="PF01556">
    <property type="entry name" value="DnaJ_C"/>
    <property type="match status" value="1"/>
</dbReference>
<dbReference type="VEuPathDB" id="TriTrypDB:LDHU3_32.4430"/>
<sequence length="400" mass="44963">MTILHSRRAAVRCACMLVLVLLCVALSSCAFFDFGGGRRADAPSAEVHHAQEVDYYKVLQLEDKREEATEKDIRQQFRRLSRLYHPDVAKTEEDKAKYSQVNRAYEVLSDKRKRKVYDMRGERGLEQLEHIDRSKDTPGGGMNPLARLFGMRVDDGLRGPDMELEAKVDLAKLFTGGQETLQVNKQKVCHACKGNGADTKAAIVQCRQCGGEGVLRQRIQFAPGMIQELHQKCPSCGGAGRRPERLCSVCRGNKVLLGSSTVTLELEPGMEEGHVLKFEMEAEESPDRLPGDLLVHVHTLPHPVFSRRRNQLDLDTSLTLTLQEALVGFDRNITHLDGVEQVRVQRLDTVSPYGTVLRLPGKGMPKMNVASERGDLYVRLQYDMPAQLTEEQRKLVEMLL</sequence>
<reference evidence="9" key="1">
    <citation type="submission" date="2020-06" db="EMBL/GenBank/DDBJ databases">
        <authorList>
            <person name="Camacho E."/>
            <person name="Gonzalez-de la Fuente S."/>
            <person name="Rastrojo A."/>
            <person name="Peiro-Pastor R."/>
            <person name="Solana JC."/>
            <person name="Tabera L."/>
            <person name="Gamarro F."/>
            <person name="Carrasco-Ramiro F."/>
            <person name="Requena JM."/>
            <person name="Aguado B."/>
        </authorList>
    </citation>
    <scope>NUCLEOTIDE SEQUENCE</scope>
</reference>
<feature type="chain" id="PRO_5027114828" evidence="6">
    <location>
        <begin position="30"/>
        <end position="400"/>
    </location>
</feature>
<evidence type="ECO:0000313" key="9">
    <source>
        <dbReference type="EMBL" id="CAC5433107.1"/>
    </source>
</evidence>
<dbReference type="CDD" id="cd06257">
    <property type="entry name" value="DnaJ"/>
    <property type="match status" value="1"/>
</dbReference>
<evidence type="ECO:0000313" key="10">
    <source>
        <dbReference type="Proteomes" id="UP000601710"/>
    </source>
</evidence>
<dbReference type="Gene3D" id="1.10.287.110">
    <property type="entry name" value="DnaJ domain"/>
    <property type="match status" value="1"/>
</dbReference>
<evidence type="ECO:0000256" key="3">
    <source>
        <dbReference type="ARBA" id="ARBA00022771"/>
    </source>
</evidence>
<dbReference type="EMBL" id="LR812652">
    <property type="protein sequence ID" value="CAC5433107.1"/>
    <property type="molecule type" value="Genomic_DNA"/>
</dbReference>
<dbReference type="SUPFAM" id="SSF57938">
    <property type="entry name" value="DnaJ/Hsp40 cysteine-rich domain"/>
    <property type="match status" value="1"/>
</dbReference>
<dbReference type="InterPro" id="IPR018253">
    <property type="entry name" value="DnaJ_domain_CS"/>
</dbReference>
<dbReference type="PROSITE" id="PS50076">
    <property type="entry name" value="DNAJ_2"/>
    <property type="match status" value="1"/>
</dbReference>
<dbReference type="Gene3D" id="2.60.260.20">
    <property type="entry name" value="Urease metallochaperone UreE, N-terminal domain"/>
    <property type="match status" value="2"/>
</dbReference>
<evidence type="ECO:0000256" key="2">
    <source>
        <dbReference type="ARBA" id="ARBA00022737"/>
    </source>
</evidence>
<evidence type="ECO:0000256" key="5">
    <source>
        <dbReference type="PROSITE-ProRule" id="PRU00546"/>
    </source>
</evidence>
<evidence type="ECO:0000259" key="8">
    <source>
        <dbReference type="PROSITE" id="PS51188"/>
    </source>
</evidence>
<accession>A0A6J8FM77</accession>
<dbReference type="InterPro" id="IPR036869">
    <property type="entry name" value="J_dom_sf"/>
</dbReference>
<dbReference type="SMART" id="SM00271">
    <property type="entry name" value="DnaJ"/>
    <property type="match status" value="1"/>
</dbReference>
<dbReference type="InterPro" id="IPR002939">
    <property type="entry name" value="DnaJ_C"/>
</dbReference>
<dbReference type="Proteomes" id="UP000601710">
    <property type="component" value="Chromosome 32"/>
</dbReference>
<organism evidence="9 10">
    <name type="scientific">Leishmania donovani</name>
    <dbReference type="NCBI Taxonomy" id="5661"/>
    <lineage>
        <taxon>Eukaryota</taxon>
        <taxon>Discoba</taxon>
        <taxon>Euglenozoa</taxon>
        <taxon>Kinetoplastea</taxon>
        <taxon>Metakinetoplastina</taxon>
        <taxon>Trypanosomatida</taxon>
        <taxon>Trypanosomatidae</taxon>
        <taxon>Leishmaniinae</taxon>
        <taxon>Leishmania</taxon>
    </lineage>
</organism>
<proteinExistence type="predicted"/>
<feature type="domain" description="J" evidence="7">
    <location>
        <begin position="54"/>
        <end position="121"/>
    </location>
</feature>
<dbReference type="AlphaFoldDB" id="A0A6J8FM77"/>
<keyword evidence="2" id="KW-0677">Repeat</keyword>
<dbReference type="InterPro" id="IPR001305">
    <property type="entry name" value="HSP_DnaJ_Cys-rich_dom"/>
</dbReference>
<dbReference type="VEuPathDB" id="TriTrypDB:LdCL_320040900"/>
<dbReference type="PROSITE" id="PS51257">
    <property type="entry name" value="PROKAR_LIPOPROTEIN"/>
    <property type="match status" value="1"/>
</dbReference>
<keyword evidence="6" id="KW-0732">Signal</keyword>
<feature type="signal peptide" evidence="6">
    <location>
        <begin position="1"/>
        <end position="29"/>
    </location>
</feature>
<dbReference type="CDD" id="cd10747">
    <property type="entry name" value="DnaJ_C"/>
    <property type="match status" value="1"/>
</dbReference>
<dbReference type="GO" id="GO:0006457">
    <property type="term" value="P:protein folding"/>
    <property type="evidence" value="ECO:0007669"/>
    <property type="project" value="InterPro"/>
</dbReference>
<dbReference type="FunFam" id="2.60.260.20:FF:000013">
    <property type="entry name" value="DnaJ subfamily B member 11"/>
    <property type="match status" value="1"/>
</dbReference>
<dbReference type="InterPro" id="IPR008971">
    <property type="entry name" value="HSP40/DnaJ_pept-bd"/>
</dbReference>
<evidence type="ECO:0000256" key="4">
    <source>
        <dbReference type="ARBA" id="ARBA00022833"/>
    </source>
</evidence>
<dbReference type="GO" id="GO:0051082">
    <property type="term" value="F:unfolded protein binding"/>
    <property type="evidence" value="ECO:0007669"/>
    <property type="project" value="InterPro"/>
</dbReference>
<dbReference type="PRINTS" id="PR00625">
    <property type="entry name" value="JDOMAIN"/>
</dbReference>
<dbReference type="VEuPathDB" id="TriTrypDB:LdBPK_323500.1"/>
<dbReference type="PROSITE" id="PS51188">
    <property type="entry name" value="ZF_CR"/>
    <property type="match status" value="1"/>
</dbReference>
<feature type="zinc finger region" description="CR-type" evidence="5">
    <location>
        <begin position="176"/>
        <end position="259"/>
    </location>
</feature>
<keyword evidence="1 5" id="KW-0479">Metal-binding</keyword>
<dbReference type="InterPro" id="IPR001623">
    <property type="entry name" value="DnaJ_domain"/>
</dbReference>
<dbReference type="Pfam" id="PF00226">
    <property type="entry name" value="DnaJ"/>
    <property type="match status" value="1"/>
</dbReference>
<dbReference type="GO" id="GO:0030544">
    <property type="term" value="F:Hsp70 protein binding"/>
    <property type="evidence" value="ECO:0007669"/>
    <property type="project" value="InterPro"/>
</dbReference>
<dbReference type="InterPro" id="IPR036410">
    <property type="entry name" value="HSP_DnaJ_Cys-rich_dom_sf"/>
</dbReference>
<evidence type="ECO:0000256" key="1">
    <source>
        <dbReference type="ARBA" id="ARBA00022723"/>
    </source>
</evidence>
<gene>
    <name evidence="9" type="ORF">LDHU3_32.4430</name>
</gene>
<evidence type="ECO:0000259" key="7">
    <source>
        <dbReference type="PROSITE" id="PS50076"/>
    </source>
</evidence>